<dbReference type="Pfam" id="PF00582">
    <property type="entry name" value="Usp"/>
    <property type="match status" value="1"/>
</dbReference>
<dbReference type="EMBL" id="UOEC01000014">
    <property type="protein sequence ID" value="VAV86826.1"/>
    <property type="molecule type" value="Genomic_DNA"/>
</dbReference>
<protein>
    <recommendedName>
        <fullName evidence="2">UspA domain-containing protein</fullName>
    </recommendedName>
</protein>
<dbReference type="PANTHER" id="PTHR46268:SF6">
    <property type="entry name" value="UNIVERSAL STRESS PROTEIN UP12"/>
    <property type="match status" value="1"/>
</dbReference>
<evidence type="ECO:0000256" key="1">
    <source>
        <dbReference type="ARBA" id="ARBA00008791"/>
    </source>
</evidence>
<dbReference type="SUPFAM" id="SSF52402">
    <property type="entry name" value="Adenine nucleotide alpha hydrolases-like"/>
    <property type="match status" value="2"/>
</dbReference>
<name>A0A3B0RD58_9ZZZZ</name>
<reference evidence="3" key="1">
    <citation type="submission" date="2018-06" db="EMBL/GenBank/DDBJ databases">
        <authorList>
            <person name="Zhirakovskaya E."/>
        </authorList>
    </citation>
    <scope>NUCLEOTIDE SEQUENCE</scope>
</reference>
<dbReference type="AlphaFoldDB" id="A0A3B0RD58"/>
<feature type="domain" description="UspA" evidence="2">
    <location>
        <begin position="33"/>
        <end position="209"/>
    </location>
</feature>
<accession>A0A3B0RD58</accession>
<proteinExistence type="inferred from homology"/>
<sequence>MGLFSRTTLSERSEKAAQKTLANIRAQRRSRFRILACIDGSDASYDTVRFAARLSPHDNCDIVIVYVRPIDQGLRTGGLNVKVARQNLLEAGGELPGLKDLKKGLEILKEEGLDISDWTRRSDHEDAWGDPVGDNKVVFKSPEGRAVVLKLKTAPDIAAGILDQYEHGPYNLIIMNEPSRWRGEFKSIFSVCVVQRVTALAPCSVLIAREESLKNEGFLIYNDGTARAMQAVRRAAVLAQSVGQSITIIAVAVKESGRKEAQEHNRKAKDMLTAMGIEIRRVTTAIGDPVTQIIKAGARRQLIVVPDEGHSRIKRAILGSIAYGVIKGAVTSVMDVR</sequence>
<dbReference type="Gene3D" id="3.40.50.620">
    <property type="entry name" value="HUPs"/>
    <property type="match status" value="2"/>
</dbReference>
<comment type="similarity">
    <text evidence="1">Belongs to the universal stress protein A family.</text>
</comment>
<evidence type="ECO:0000313" key="3">
    <source>
        <dbReference type="EMBL" id="VAV86826.1"/>
    </source>
</evidence>
<evidence type="ECO:0000259" key="2">
    <source>
        <dbReference type="Pfam" id="PF00582"/>
    </source>
</evidence>
<dbReference type="CDD" id="cd00293">
    <property type="entry name" value="USP-like"/>
    <property type="match status" value="2"/>
</dbReference>
<organism evidence="3">
    <name type="scientific">hydrothermal vent metagenome</name>
    <dbReference type="NCBI Taxonomy" id="652676"/>
    <lineage>
        <taxon>unclassified sequences</taxon>
        <taxon>metagenomes</taxon>
        <taxon>ecological metagenomes</taxon>
    </lineage>
</organism>
<dbReference type="InterPro" id="IPR014729">
    <property type="entry name" value="Rossmann-like_a/b/a_fold"/>
</dbReference>
<dbReference type="InterPro" id="IPR006016">
    <property type="entry name" value="UspA"/>
</dbReference>
<dbReference type="PANTHER" id="PTHR46268">
    <property type="entry name" value="STRESS RESPONSE PROTEIN NHAX"/>
    <property type="match status" value="1"/>
</dbReference>
<gene>
    <name evidence="3" type="ORF">MNBD_ALPHA08-467</name>
</gene>